<gene>
    <name evidence="2" type="ORF">225</name>
</gene>
<feature type="transmembrane region" description="Helical" evidence="1">
    <location>
        <begin position="21"/>
        <end position="43"/>
    </location>
</feature>
<evidence type="ECO:0008006" key="4">
    <source>
        <dbReference type="Google" id="ProtNLM"/>
    </source>
</evidence>
<evidence type="ECO:0000256" key="1">
    <source>
        <dbReference type="SAM" id="Phobius"/>
    </source>
</evidence>
<dbReference type="AlphaFoldDB" id="A0A0E3W2I3"/>
<proteinExistence type="predicted"/>
<organism evidence="2 3">
    <name type="scientific">Syntrophomonas zehnderi OL-4</name>
    <dbReference type="NCBI Taxonomy" id="690567"/>
    <lineage>
        <taxon>Bacteria</taxon>
        <taxon>Bacillati</taxon>
        <taxon>Bacillota</taxon>
        <taxon>Clostridia</taxon>
        <taxon>Eubacteriales</taxon>
        <taxon>Syntrophomonadaceae</taxon>
        <taxon>Syntrophomonas</taxon>
    </lineage>
</organism>
<name>A0A0E3W2I3_9FIRM</name>
<dbReference type="RefSeq" id="WP_046494845.1">
    <property type="nucleotide sequence ID" value="NZ_CGIH01000004.1"/>
</dbReference>
<protein>
    <recommendedName>
        <fullName evidence="4">DUF2953 domain-containing protein</fullName>
    </recommendedName>
</protein>
<accession>A0A0E3W2I3</accession>
<reference evidence="2 3" key="1">
    <citation type="submission" date="2015-03" db="EMBL/GenBank/DDBJ databases">
        <authorList>
            <person name="Murphy D."/>
        </authorList>
    </citation>
    <scope>NUCLEOTIDE SEQUENCE [LARGE SCALE GENOMIC DNA]</scope>
    <source>
        <strain evidence="2 3">OL-4</strain>
    </source>
</reference>
<keyword evidence="1" id="KW-1133">Transmembrane helix</keyword>
<dbReference type="Proteomes" id="UP000045545">
    <property type="component" value="Unassembled WGS sequence"/>
</dbReference>
<dbReference type="EMBL" id="CGIH01000004">
    <property type="protein sequence ID" value="CFX02055.1"/>
    <property type="molecule type" value="Genomic_DNA"/>
</dbReference>
<sequence length="228" mass="26682">MDSLAFEIMVREAIYLLIARYFLLALLGLIGIISVLFFVPLHYKLDAAWDQMPDKLNLSVRNCLYGISFNWKSQTLNWYLLFVKRSINLDDKGTVKQQSEKPYRQSLKTFFHPLLNMARDLEFRETIRRLAINLWRVIRPQQMTIKVWIGFDEPHYTGWLMGILGILQSLNHVFKIDVTGVWHEPCFKGELKASGRISPARLFGQVIIFIMHPKIRPAIRQLHLTPAQ</sequence>
<keyword evidence="1" id="KW-0472">Membrane</keyword>
<dbReference type="OrthoDB" id="2087351at2"/>
<evidence type="ECO:0000313" key="2">
    <source>
        <dbReference type="EMBL" id="CFX02055.1"/>
    </source>
</evidence>
<keyword evidence="3" id="KW-1185">Reference proteome</keyword>
<keyword evidence="1" id="KW-0812">Transmembrane</keyword>
<dbReference type="STRING" id="690567.225"/>
<evidence type="ECO:0000313" key="3">
    <source>
        <dbReference type="Proteomes" id="UP000045545"/>
    </source>
</evidence>